<accession>A0AC35U3Q3</accession>
<sequence length="807" mass="89866">MRRGSDVEPLLPTSSVPRRLTRFGNRTYSTSSLDPNEDPVLGLERISNSYTDLASLNRRPRPSSAPEEDLTSDSEEEEIISGKYESINYEMMDNQLYRNEEKTSDFQTKLFWQQANRWLASFLIGIGTAAVAITVDMLIHYIGVLKFRLILGNLINLCDEKHLIGGGCMWIVLTAWALFNCLLVGISAVLVIFVAPAALGSGIPNIKCYLNGVEIPGVVKLKTLFVKMVGVACSISGGLAAGKEGPMIHSGGIVAAAIARGKYIKIPFDFHEKRDLVGIGAASGVSAAFGAPIGGLLFSLEEGASFWNQGLTWRMVFGAMISSFTVNFALSIFYGQDGSLSWQGLANFGVFKDNTYNIWEIPFFLIIAVIGGLLGALFNYLNIQLTKFRNRYCNSKFQRLFECLIVAGASAFLGFVTLFVVDDCQPIGINPDLTEVTKLWCPKGKYSAVANLFFSTPEENVKRLFHAPLNSFHPTTLLIFSIEYYILTLWTYGLSVSSGIFIPCLLTGAAWGRLFGIGVERLFPNVTGIDPGKYALAGAAAMLGGVVRMTISLTAIIVEATRDITFGLPIMLVLMITKWIGDWFNEGIYDAHIELAGIPILPWDPPKCCRNKLAEKVMRSDVVALQRREKVKRLIEILKVTTHHGFPVVDRIDPGLNAYDLPIYGSVKGLILRTQILLLLAKRNFCKDRECKVPVEGKVQIKINDLNDEYNKRQYDINNLVFSRYERECWVDLSELMHSSPHRVPVNASLETIFRLFRGLGLRYLLAVDDRNRLRGIITRKDVARFRDKKTSKGYSLTERRVMTTLG</sequence>
<organism evidence="1 2">
    <name type="scientific">Rhabditophanes sp. KR3021</name>
    <dbReference type="NCBI Taxonomy" id="114890"/>
    <lineage>
        <taxon>Eukaryota</taxon>
        <taxon>Metazoa</taxon>
        <taxon>Ecdysozoa</taxon>
        <taxon>Nematoda</taxon>
        <taxon>Chromadorea</taxon>
        <taxon>Rhabditida</taxon>
        <taxon>Tylenchina</taxon>
        <taxon>Panagrolaimomorpha</taxon>
        <taxon>Strongyloidoidea</taxon>
        <taxon>Alloionematidae</taxon>
        <taxon>Rhabditophanes</taxon>
    </lineage>
</organism>
<protein>
    <submittedName>
        <fullName evidence="2">Chloride channel protein</fullName>
    </submittedName>
</protein>
<evidence type="ECO:0000313" key="1">
    <source>
        <dbReference type="Proteomes" id="UP000095286"/>
    </source>
</evidence>
<dbReference type="Proteomes" id="UP000095286">
    <property type="component" value="Unplaced"/>
</dbReference>
<dbReference type="WBParaSite" id="RSKR_0000694300.1">
    <property type="protein sequence ID" value="RSKR_0000694300.1"/>
    <property type="gene ID" value="RSKR_0000694300"/>
</dbReference>
<proteinExistence type="predicted"/>
<reference evidence="2" key="1">
    <citation type="submission" date="2016-11" db="UniProtKB">
        <authorList>
            <consortium name="WormBaseParasite"/>
        </authorList>
    </citation>
    <scope>IDENTIFICATION</scope>
    <source>
        <strain evidence="2">KR3021</strain>
    </source>
</reference>
<evidence type="ECO:0000313" key="2">
    <source>
        <dbReference type="WBParaSite" id="RSKR_0000694300.1"/>
    </source>
</evidence>
<name>A0AC35U3Q3_9BILA</name>